<evidence type="ECO:0000313" key="2">
    <source>
        <dbReference type="EMBL" id="CAL6090240.1"/>
    </source>
</evidence>
<accession>A0AA86QYE7</accession>
<dbReference type="Proteomes" id="UP001642409">
    <property type="component" value="Unassembled WGS sequence"/>
</dbReference>
<dbReference type="EMBL" id="CATOUU010000950">
    <property type="protein sequence ID" value="CAI9961924.1"/>
    <property type="molecule type" value="Genomic_DNA"/>
</dbReference>
<evidence type="ECO:0000313" key="3">
    <source>
        <dbReference type="Proteomes" id="UP001642409"/>
    </source>
</evidence>
<gene>
    <name evidence="1" type="ORF">HINF_LOCUS49569</name>
    <name evidence="2" type="ORF">HINF_LOCUS65215</name>
</gene>
<comment type="caution">
    <text evidence="1">The sequence shown here is derived from an EMBL/GenBank/DDBJ whole genome shotgun (WGS) entry which is preliminary data.</text>
</comment>
<reference evidence="2 3" key="2">
    <citation type="submission" date="2024-07" db="EMBL/GenBank/DDBJ databases">
        <authorList>
            <person name="Akdeniz Z."/>
        </authorList>
    </citation>
    <scope>NUCLEOTIDE SEQUENCE [LARGE SCALE GENOMIC DNA]</scope>
</reference>
<dbReference type="EMBL" id="CAXDID020000426">
    <property type="protein sequence ID" value="CAL6090240.1"/>
    <property type="molecule type" value="Genomic_DNA"/>
</dbReference>
<evidence type="ECO:0000313" key="1">
    <source>
        <dbReference type="EMBL" id="CAI9961924.1"/>
    </source>
</evidence>
<name>A0AA86QYE7_9EUKA</name>
<protein>
    <submittedName>
        <fullName evidence="1">Uncharacterized protein</fullName>
    </submittedName>
</protein>
<reference evidence="1" key="1">
    <citation type="submission" date="2023-06" db="EMBL/GenBank/DDBJ databases">
        <authorList>
            <person name="Kurt Z."/>
        </authorList>
    </citation>
    <scope>NUCLEOTIDE SEQUENCE</scope>
</reference>
<keyword evidence="3" id="KW-1185">Reference proteome</keyword>
<organism evidence="1">
    <name type="scientific">Hexamita inflata</name>
    <dbReference type="NCBI Taxonomy" id="28002"/>
    <lineage>
        <taxon>Eukaryota</taxon>
        <taxon>Metamonada</taxon>
        <taxon>Diplomonadida</taxon>
        <taxon>Hexamitidae</taxon>
        <taxon>Hexamitinae</taxon>
        <taxon>Hexamita</taxon>
    </lineage>
</organism>
<dbReference type="AlphaFoldDB" id="A0AA86QYE7"/>
<proteinExistence type="predicted"/>
<sequence>MKREASAWEQVMLNQKCIMHTLVQISDLTSFQQHLNKFQSFYYSYDEQNKQLVLNDSIQYVVNHSDLQFNDFVAQFSQQDFRPLSSLTVLPSGLLFSIAHAIGDGTLVRQIVNSFISNEVVIQNSGLCVSPSFVFQDEIKSRPFILPAEVKLLFTPKPFNDHFLKNKQFKSNLNYKSNLNERFNLFTSLIFNQISGSTQNYVGVGNCINVRPFTDCKYSLLNFYSTFSLNCQVNNTTIIQNVLAELKTQIQNKIIDRDLFMQYKADLEKRTDHLFDGKWIRIEISNMGEFKEDIEFQLSIKSAIELISINIYTYKNQIKGNLQYKDQILTENEATFVQKSFETLFALDKDFEQLNIEEVVKIMNE</sequence>